<dbReference type="InterPro" id="IPR039426">
    <property type="entry name" value="TonB-dep_rcpt-like"/>
</dbReference>
<comment type="caution">
    <text evidence="13">The sequence shown here is derived from an EMBL/GenBank/DDBJ whole genome shotgun (WGS) entry which is preliminary data.</text>
</comment>
<keyword evidence="14" id="KW-1185">Reference proteome</keyword>
<dbReference type="InterPro" id="IPR000531">
    <property type="entry name" value="Beta-barrel_TonB"/>
</dbReference>
<dbReference type="Proteomes" id="UP000643403">
    <property type="component" value="Unassembled WGS sequence"/>
</dbReference>
<evidence type="ECO:0000256" key="3">
    <source>
        <dbReference type="ARBA" id="ARBA00022452"/>
    </source>
</evidence>
<dbReference type="EMBL" id="BMXY01000001">
    <property type="protein sequence ID" value="GGZ56940.1"/>
    <property type="molecule type" value="Genomic_DNA"/>
</dbReference>
<feature type="signal peptide" evidence="10">
    <location>
        <begin position="1"/>
        <end position="29"/>
    </location>
</feature>
<evidence type="ECO:0000256" key="5">
    <source>
        <dbReference type="ARBA" id="ARBA00023077"/>
    </source>
</evidence>
<dbReference type="InterPro" id="IPR036942">
    <property type="entry name" value="Beta-barrel_TonB_sf"/>
</dbReference>
<keyword evidence="6 8" id="KW-0472">Membrane</keyword>
<evidence type="ECO:0000259" key="11">
    <source>
        <dbReference type="Pfam" id="PF00593"/>
    </source>
</evidence>
<keyword evidence="2 8" id="KW-0813">Transport</keyword>
<keyword evidence="7 8" id="KW-0998">Cell outer membrane</keyword>
<accession>A0ABQ3BYZ1</accession>
<evidence type="ECO:0000256" key="4">
    <source>
        <dbReference type="ARBA" id="ARBA00022692"/>
    </source>
</evidence>
<sequence>MIRSPFPAMARRRLASAIALSVCIAGVHAEAVHDNDAAPDLLLDRVVVTGVRPVSALTYETDPRKPRQPIPASDGADYLKTIPGFNAIRNGGTNGDPVLRGMFGSRLNLLTNEGAMPGACPSRMDNPLSYVSPDTFDQLTVVKGPQTVLWGPGASAGTVRFSRDREIFAERTVKGSGALLFGDNGRNDQVGDATFGAPLGYARVSANRSDSDDYRDGNGDVVPSRWTKWNSDVAVGWTPDDSTLLEASFGRGDGEARYAGRGMDGAQFVRESQGLRFEKRGFDGALDRVEANVYRNRADHVMDNYTLRTPNPSSAMPMPMASNVERVTTGGRAAAVWAVDAIEITAGIDSMASEHRTRSASGIGAYALQPWALDAQVRNSGVFGELAWRTGEGRVVAGARADRAAARDLRATTGMMRMPNPTRGQTREETLTAGFARYEHGTAAKGLSWYAGVGHTERMPDYWELFSATRGPVGSVNAFSGVDTEKTTQVDLGLQYKSAKLDAWASAYAGRIDDFILFDYVAGGMMGTTTTARNVDADIHGAEAGATWKPAMHWRVEGSLAWAWGENRTQNRPLPQMSPFEARLGVNWNDHHRWSAGALLRGVARQSRVAPGQGNVVGRDLSPTAGFGTLALNVGYRVNDIVQLSAGVDNVFDRYYAEHLNLAGSADFGYPADPVRIAEPGRTAWVRVSMKY</sequence>
<dbReference type="PROSITE" id="PS52016">
    <property type="entry name" value="TONB_DEPENDENT_REC_3"/>
    <property type="match status" value="1"/>
</dbReference>
<evidence type="ECO:0000259" key="12">
    <source>
        <dbReference type="Pfam" id="PF07715"/>
    </source>
</evidence>
<evidence type="ECO:0000256" key="8">
    <source>
        <dbReference type="PROSITE-ProRule" id="PRU01360"/>
    </source>
</evidence>
<keyword evidence="4 8" id="KW-0812">Transmembrane</keyword>
<dbReference type="InterPro" id="IPR037066">
    <property type="entry name" value="Plug_dom_sf"/>
</dbReference>
<dbReference type="NCBIfam" id="TIGR01778">
    <property type="entry name" value="TonB-copper"/>
    <property type="match status" value="1"/>
</dbReference>
<evidence type="ECO:0000256" key="10">
    <source>
        <dbReference type="SAM" id="SignalP"/>
    </source>
</evidence>
<dbReference type="PANTHER" id="PTHR30069:SF49">
    <property type="entry name" value="OUTER MEMBRANE PROTEIN C"/>
    <property type="match status" value="1"/>
</dbReference>
<keyword evidence="5 9" id="KW-0798">TonB box</keyword>
<evidence type="ECO:0000313" key="14">
    <source>
        <dbReference type="Proteomes" id="UP000643403"/>
    </source>
</evidence>
<dbReference type="InterPro" id="IPR010100">
    <property type="entry name" value="TonB-dep_Cu_rcpt"/>
</dbReference>
<reference evidence="14" key="1">
    <citation type="journal article" date="2019" name="Int. J. Syst. Evol. Microbiol.">
        <title>The Global Catalogue of Microorganisms (GCM) 10K type strain sequencing project: providing services to taxonomists for standard genome sequencing and annotation.</title>
        <authorList>
            <consortium name="The Broad Institute Genomics Platform"/>
            <consortium name="The Broad Institute Genome Sequencing Center for Infectious Disease"/>
            <person name="Wu L."/>
            <person name="Ma J."/>
        </authorList>
    </citation>
    <scope>NUCLEOTIDE SEQUENCE [LARGE SCALE GENOMIC DNA]</scope>
    <source>
        <strain evidence="14">KCTC 22558</strain>
    </source>
</reference>
<evidence type="ECO:0000256" key="1">
    <source>
        <dbReference type="ARBA" id="ARBA00004571"/>
    </source>
</evidence>
<protein>
    <submittedName>
        <fullName evidence="13">Copper transporter porin</fullName>
    </submittedName>
</protein>
<dbReference type="Gene3D" id="2.170.130.10">
    <property type="entry name" value="TonB-dependent receptor, plug domain"/>
    <property type="match status" value="1"/>
</dbReference>
<evidence type="ECO:0000313" key="13">
    <source>
        <dbReference type="EMBL" id="GGZ56940.1"/>
    </source>
</evidence>
<feature type="domain" description="TonB-dependent receptor-like beta-barrel" evidence="11">
    <location>
        <begin position="209"/>
        <end position="651"/>
    </location>
</feature>
<feature type="domain" description="TonB-dependent receptor plug" evidence="12">
    <location>
        <begin position="71"/>
        <end position="158"/>
    </location>
</feature>
<feature type="chain" id="PRO_5045400374" evidence="10">
    <location>
        <begin position="30"/>
        <end position="692"/>
    </location>
</feature>
<dbReference type="SUPFAM" id="SSF56935">
    <property type="entry name" value="Porins"/>
    <property type="match status" value="1"/>
</dbReference>
<dbReference type="RefSeq" id="WP_189447071.1">
    <property type="nucleotide sequence ID" value="NZ_BMXY01000001.1"/>
</dbReference>
<organism evidence="13 14">
    <name type="scientific">Cognatilysobacter xinjiangensis</name>
    <dbReference type="NCBI Taxonomy" id="546892"/>
    <lineage>
        <taxon>Bacteria</taxon>
        <taxon>Pseudomonadati</taxon>
        <taxon>Pseudomonadota</taxon>
        <taxon>Gammaproteobacteria</taxon>
        <taxon>Lysobacterales</taxon>
        <taxon>Lysobacteraceae</taxon>
        <taxon>Cognatilysobacter</taxon>
    </lineage>
</organism>
<evidence type="ECO:0000256" key="6">
    <source>
        <dbReference type="ARBA" id="ARBA00023136"/>
    </source>
</evidence>
<evidence type="ECO:0000256" key="2">
    <source>
        <dbReference type="ARBA" id="ARBA00022448"/>
    </source>
</evidence>
<dbReference type="Pfam" id="PF07715">
    <property type="entry name" value="Plug"/>
    <property type="match status" value="1"/>
</dbReference>
<comment type="similarity">
    <text evidence="8 9">Belongs to the TonB-dependent receptor family.</text>
</comment>
<keyword evidence="10" id="KW-0732">Signal</keyword>
<evidence type="ECO:0000256" key="7">
    <source>
        <dbReference type="ARBA" id="ARBA00023237"/>
    </source>
</evidence>
<dbReference type="Pfam" id="PF00593">
    <property type="entry name" value="TonB_dep_Rec_b-barrel"/>
    <property type="match status" value="1"/>
</dbReference>
<dbReference type="Gene3D" id="2.40.170.20">
    <property type="entry name" value="TonB-dependent receptor, beta-barrel domain"/>
    <property type="match status" value="1"/>
</dbReference>
<dbReference type="PANTHER" id="PTHR30069">
    <property type="entry name" value="TONB-DEPENDENT OUTER MEMBRANE RECEPTOR"/>
    <property type="match status" value="1"/>
</dbReference>
<dbReference type="InterPro" id="IPR012910">
    <property type="entry name" value="Plug_dom"/>
</dbReference>
<comment type="subcellular location">
    <subcellularLocation>
        <location evidence="1 8">Cell outer membrane</location>
        <topology evidence="1 8">Multi-pass membrane protein</topology>
    </subcellularLocation>
</comment>
<proteinExistence type="inferred from homology"/>
<dbReference type="CDD" id="cd01347">
    <property type="entry name" value="ligand_gated_channel"/>
    <property type="match status" value="1"/>
</dbReference>
<gene>
    <name evidence="13" type="primary">oprC</name>
    <name evidence="13" type="ORF">GCM10008101_08020</name>
</gene>
<evidence type="ECO:0000256" key="9">
    <source>
        <dbReference type="RuleBase" id="RU003357"/>
    </source>
</evidence>
<keyword evidence="3 8" id="KW-1134">Transmembrane beta strand</keyword>
<name>A0ABQ3BYZ1_9GAMM</name>